<accession>A0A1G9VSR6</accession>
<proteinExistence type="predicted"/>
<dbReference type="Pfam" id="PF26226">
    <property type="entry name" value="DUF8052"/>
    <property type="match status" value="1"/>
</dbReference>
<dbReference type="OrthoDB" id="1751309at2"/>
<reference evidence="3" key="1">
    <citation type="submission" date="2016-10" db="EMBL/GenBank/DDBJ databases">
        <authorList>
            <person name="Varghese N."/>
            <person name="Submissions S."/>
        </authorList>
    </citation>
    <scope>NUCLEOTIDE SEQUENCE [LARGE SCALE GENOMIC DNA]</scope>
    <source>
        <strain evidence="3">M83</strain>
    </source>
</reference>
<dbReference type="EMBL" id="FNHZ01000002">
    <property type="protein sequence ID" value="SDM75087.1"/>
    <property type="molecule type" value="Genomic_DNA"/>
</dbReference>
<evidence type="ECO:0000259" key="1">
    <source>
        <dbReference type="Pfam" id="PF26226"/>
    </source>
</evidence>
<dbReference type="AlphaFoldDB" id="A0A1G9VSR6"/>
<organism evidence="2 3">
    <name type="scientific">Lachnospira pectinoschiza</name>
    <dbReference type="NCBI Taxonomy" id="28052"/>
    <lineage>
        <taxon>Bacteria</taxon>
        <taxon>Bacillati</taxon>
        <taxon>Bacillota</taxon>
        <taxon>Clostridia</taxon>
        <taxon>Lachnospirales</taxon>
        <taxon>Lachnospiraceae</taxon>
        <taxon>Lachnospira</taxon>
    </lineage>
</organism>
<dbReference type="InterPro" id="IPR058365">
    <property type="entry name" value="DUF8052"/>
</dbReference>
<protein>
    <recommendedName>
        <fullName evidence="1">DUF8052 domain-containing protein</fullName>
    </recommendedName>
</protein>
<dbReference type="RefSeq" id="WP_074521253.1">
    <property type="nucleotide sequence ID" value="NZ_FNHZ01000002.1"/>
</dbReference>
<evidence type="ECO:0000313" key="2">
    <source>
        <dbReference type="EMBL" id="SDM75087.1"/>
    </source>
</evidence>
<name>A0A1G9VSR6_9FIRM</name>
<evidence type="ECO:0000313" key="3">
    <source>
        <dbReference type="Proteomes" id="UP000187651"/>
    </source>
</evidence>
<keyword evidence="3" id="KW-1185">Reference proteome</keyword>
<sequence>MRRREYIDLILNSISDSFDIYHNYWFKDRKFVVYAYNYDRKNKFETAKDAKLWDSKSYEHLFFINCDDLDPEKFKELYQWTIDNIEPHFVRGDKRWPQKNHMCSYISFIIITKNPITYEVSQLIKKSNFKKNYLFGARGFSNIRIAVITPSTKEITVNKFGAKIGNFLSELLPNE</sequence>
<feature type="domain" description="DUF8052" evidence="1">
    <location>
        <begin position="4"/>
        <end position="168"/>
    </location>
</feature>
<dbReference type="Proteomes" id="UP000187651">
    <property type="component" value="Unassembled WGS sequence"/>
</dbReference>
<gene>
    <name evidence="2" type="ORF">SAMN05216544_1062</name>
</gene>